<dbReference type="PROSITE" id="PS00018">
    <property type="entry name" value="EF_HAND_1"/>
    <property type="match status" value="1"/>
</dbReference>
<evidence type="ECO:0000313" key="3">
    <source>
        <dbReference type="Proteomes" id="UP001374579"/>
    </source>
</evidence>
<dbReference type="InterPro" id="IPR018247">
    <property type="entry name" value="EF_Hand_1_Ca_BS"/>
</dbReference>
<evidence type="ECO:0000313" key="2">
    <source>
        <dbReference type="EMBL" id="KAK7104789.1"/>
    </source>
</evidence>
<keyword evidence="1" id="KW-0732">Signal</keyword>
<dbReference type="AlphaFoldDB" id="A0AAN9BGI9"/>
<keyword evidence="3" id="KW-1185">Reference proteome</keyword>
<comment type="caution">
    <text evidence="2">The sequence shown here is derived from an EMBL/GenBank/DDBJ whole genome shotgun (WGS) entry which is preliminary data.</text>
</comment>
<evidence type="ECO:0000256" key="1">
    <source>
        <dbReference type="SAM" id="SignalP"/>
    </source>
</evidence>
<proteinExistence type="predicted"/>
<organism evidence="2 3">
    <name type="scientific">Littorina saxatilis</name>
    <dbReference type="NCBI Taxonomy" id="31220"/>
    <lineage>
        <taxon>Eukaryota</taxon>
        <taxon>Metazoa</taxon>
        <taxon>Spiralia</taxon>
        <taxon>Lophotrochozoa</taxon>
        <taxon>Mollusca</taxon>
        <taxon>Gastropoda</taxon>
        <taxon>Caenogastropoda</taxon>
        <taxon>Littorinimorpha</taxon>
        <taxon>Littorinoidea</taxon>
        <taxon>Littorinidae</taxon>
        <taxon>Littorina</taxon>
    </lineage>
</organism>
<feature type="chain" id="PRO_5043035743" description="EF-hand domain-containing protein" evidence="1">
    <location>
        <begin position="22"/>
        <end position="114"/>
    </location>
</feature>
<dbReference type="Proteomes" id="UP001374579">
    <property type="component" value="Unassembled WGS sequence"/>
</dbReference>
<reference evidence="2 3" key="1">
    <citation type="submission" date="2024-02" db="EMBL/GenBank/DDBJ databases">
        <title>Chromosome-scale genome assembly of the rough periwinkle Littorina saxatilis.</title>
        <authorList>
            <person name="De Jode A."/>
            <person name="Faria R."/>
            <person name="Formenti G."/>
            <person name="Sims Y."/>
            <person name="Smith T.P."/>
            <person name="Tracey A."/>
            <person name="Wood J.M.D."/>
            <person name="Zagrodzka Z.B."/>
            <person name="Johannesson K."/>
            <person name="Butlin R.K."/>
            <person name="Leder E.H."/>
        </authorList>
    </citation>
    <scope>NUCLEOTIDE SEQUENCE [LARGE SCALE GENOMIC DNA]</scope>
    <source>
        <strain evidence="2">Snail1</strain>
        <tissue evidence="2">Muscle</tissue>
    </source>
</reference>
<feature type="signal peptide" evidence="1">
    <location>
        <begin position="1"/>
        <end position="21"/>
    </location>
</feature>
<accession>A0AAN9BGI9</accession>
<evidence type="ECO:0008006" key="4">
    <source>
        <dbReference type="Google" id="ProtNLM"/>
    </source>
</evidence>
<protein>
    <recommendedName>
        <fullName evidence="4">EF-hand domain-containing protein</fullName>
    </recommendedName>
</protein>
<gene>
    <name evidence="2" type="ORF">V1264_019450</name>
</gene>
<sequence length="114" mass="12648">MKAVLLLSLLLLAAVVQDSEAWRWGSRKVRDKWIAVVRPIFDKIGKTVRGKRAALPMNRLEEVNAIDLAATFNLDRFAVLGLFDDCDVNEDGALAGQEVEVFLGKIEGLVKNQP</sequence>
<dbReference type="EMBL" id="JBAMIC010000008">
    <property type="protein sequence ID" value="KAK7104789.1"/>
    <property type="molecule type" value="Genomic_DNA"/>
</dbReference>
<name>A0AAN9BGI9_9CAEN</name>